<keyword evidence="3" id="KW-0472">Membrane</keyword>
<dbReference type="STRING" id="756272.Plabr_3598"/>
<protein>
    <submittedName>
        <fullName evidence="4">Uncharacterized protein</fullName>
    </submittedName>
</protein>
<dbReference type="Proteomes" id="UP000006860">
    <property type="component" value="Chromosome"/>
</dbReference>
<proteinExistence type="predicted"/>
<feature type="coiled-coil region" evidence="1">
    <location>
        <begin position="122"/>
        <end position="205"/>
    </location>
</feature>
<evidence type="ECO:0000256" key="3">
    <source>
        <dbReference type="SAM" id="Phobius"/>
    </source>
</evidence>
<organism evidence="4 5">
    <name type="scientific">Rubinisphaera brasiliensis (strain ATCC 49424 / DSM 5305 / JCM 21570 / IAM 15109 / NBRC 103401 / IFAM 1448)</name>
    <name type="common">Planctomyces brasiliensis</name>
    <dbReference type="NCBI Taxonomy" id="756272"/>
    <lineage>
        <taxon>Bacteria</taxon>
        <taxon>Pseudomonadati</taxon>
        <taxon>Planctomycetota</taxon>
        <taxon>Planctomycetia</taxon>
        <taxon>Planctomycetales</taxon>
        <taxon>Planctomycetaceae</taxon>
        <taxon>Rubinisphaera</taxon>
    </lineage>
</organism>
<feature type="region of interest" description="Disordered" evidence="2">
    <location>
        <begin position="372"/>
        <end position="392"/>
    </location>
</feature>
<keyword evidence="3" id="KW-0812">Transmembrane</keyword>
<evidence type="ECO:0000256" key="2">
    <source>
        <dbReference type="SAM" id="MobiDB-lite"/>
    </source>
</evidence>
<keyword evidence="3" id="KW-1133">Transmembrane helix</keyword>
<dbReference type="RefSeq" id="WP_013629914.1">
    <property type="nucleotide sequence ID" value="NC_015174.1"/>
</dbReference>
<evidence type="ECO:0000313" key="5">
    <source>
        <dbReference type="Proteomes" id="UP000006860"/>
    </source>
</evidence>
<keyword evidence="1" id="KW-0175">Coiled coil</keyword>
<reference evidence="5" key="1">
    <citation type="submission" date="2011-02" db="EMBL/GenBank/DDBJ databases">
        <title>The complete genome of Planctomyces brasiliensis DSM 5305.</title>
        <authorList>
            <person name="Lucas S."/>
            <person name="Copeland A."/>
            <person name="Lapidus A."/>
            <person name="Bruce D."/>
            <person name="Goodwin L."/>
            <person name="Pitluck S."/>
            <person name="Kyrpides N."/>
            <person name="Mavromatis K."/>
            <person name="Pagani I."/>
            <person name="Ivanova N."/>
            <person name="Ovchinnikova G."/>
            <person name="Lu M."/>
            <person name="Detter J.C."/>
            <person name="Han C."/>
            <person name="Land M."/>
            <person name="Hauser L."/>
            <person name="Markowitz V."/>
            <person name="Cheng J.-F."/>
            <person name="Hugenholtz P."/>
            <person name="Woyke T."/>
            <person name="Wu D."/>
            <person name="Tindall B."/>
            <person name="Pomrenke H.G."/>
            <person name="Brambilla E."/>
            <person name="Klenk H.-P."/>
            <person name="Eisen J.A."/>
        </authorList>
    </citation>
    <scope>NUCLEOTIDE SEQUENCE [LARGE SCALE GENOMIC DNA]</scope>
    <source>
        <strain evidence="5">ATCC 49424 / DSM 5305 / JCM 21570 / NBRC 103401 / IFAM 1448</strain>
    </source>
</reference>
<evidence type="ECO:0000313" key="4">
    <source>
        <dbReference type="EMBL" id="ADY61195.1"/>
    </source>
</evidence>
<name>F0SQ18_RUBBR</name>
<dbReference type="AlphaFoldDB" id="F0SQ18"/>
<dbReference type="HOGENOM" id="CLU_816007_0_0_0"/>
<accession>F0SQ18</accession>
<dbReference type="EMBL" id="CP002546">
    <property type="protein sequence ID" value="ADY61195.1"/>
    <property type="molecule type" value="Genomic_DNA"/>
</dbReference>
<dbReference type="eggNOG" id="ENOG50318Y7">
    <property type="taxonomic scope" value="Bacteria"/>
</dbReference>
<dbReference type="KEGG" id="pbs:Plabr_3598"/>
<evidence type="ECO:0000256" key="1">
    <source>
        <dbReference type="SAM" id="Coils"/>
    </source>
</evidence>
<dbReference type="OrthoDB" id="284128at2"/>
<feature type="transmembrane region" description="Helical" evidence="3">
    <location>
        <begin position="21"/>
        <end position="40"/>
    </location>
</feature>
<sequence length="392" mass="44201">MARRRRNSETLESGSDSFLDIVANIVGILIILIVIAGVRLSQSAPEENIPVVVYGPEITEEQLDYLRTDAYETEKARVHREAERILAARAAYEREPQIDFSSQLGVPVRFAVAADPAHEQQKTDQQRRLATTAEEVERLRSQYAAERNELQNLAAAVQQIEQSRQLQSQEVKRQSAEKTQLLAQLASATRTKANLDEQLVLLQREGEPAETLRHSMVPVSRLASGQEWHFEIRGGRVSFIPLDELLGELKRKVDRWAEWIAKYDTHEGVVGPIEGYSLEYKVSKQSASLADELTGGRGTFRVGIDRWELIPGTQVISETYAEAARQDSMFRSALNRCSLDDTITFWVYPDSFEMYQQLSQISHQLGYQVAGRPLPKDRRIGGSPDGSKSFSQ</sequence>
<keyword evidence="5" id="KW-1185">Reference proteome</keyword>
<gene>
    <name evidence="4" type="ordered locus">Plabr_3598</name>
</gene>